<organism evidence="2 3">
    <name type="scientific">Dorea hominis</name>
    <dbReference type="NCBI Taxonomy" id="2763040"/>
    <lineage>
        <taxon>Bacteria</taxon>
        <taxon>Bacillati</taxon>
        <taxon>Bacillota</taxon>
        <taxon>Clostridia</taxon>
        <taxon>Lachnospirales</taxon>
        <taxon>Lachnospiraceae</taxon>
        <taxon>Dorea</taxon>
    </lineage>
</organism>
<reference evidence="2 3" key="1">
    <citation type="submission" date="2020-08" db="EMBL/GenBank/DDBJ databases">
        <title>Genome public.</title>
        <authorList>
            <person name="Liu C."/>
            <person name="Sun Q."/>
        </authorList>
    </citation>
    <scope>NUCLEOTIDE SEQUENCE [LARGE SCALE GENOMIC DNA]</scope>
    <source>
        <strain evidence="2 3">NSJ-36</strain>
    </source>
</reference>
<feature type="compositionally biased region" description="Basic and acidic residues" evidence="1">
    <location>
        <begin position="8"/>
        <end position="25"/>
    </location>
</feature>
<gene>
    <name evidence="2" type="ORF">H8S07_11140</name>
</gene>
<evidence type="ECO:0000256" key="1">
    <source>
        <dbReference type="SAM" id="MobiDB-lite"/>
    </source>
</evidence>
<accession>A0ABR7EWS6</accession>
<evidence type="ECO:0000313" key="2">
    <source>
        <dbReference type="EMBL" id="MBC5665807.1"/>
    </source>
</evidence>
<proteinExistence type="predicted"/>
<comment type="caution">
    <text evidence="2">The sequence shown here is derived from an EMBL/GenBank/DDBJ whole genome shotgun (WGS) entry which is preliminary data.</text>
</comment>
<keyword evidence="3" id="KW-1185">Reference proteome</keyword>
<dbReference type="Proteomes" id="UP000647235">
    <property type="component" value="Unassembled WGS sequence"/>
</dbReference>
<name>A0ABR7EWS6_9FIRM</name>
<evidence type="ECO:0000313" key="3">
    <source>
        <dbReference type="Proteomes" id="UP000647235"/>
    </source>
</evidence>
<protein>
    <submittedName>
        <fullName evidence="2">Uncharacterized protein</fullName>
    </submittedName>
</protein>
<dbReference type="EMBL" id="JACOOY010000015">
    <property type="protein sequence ID" value="MBC5665807.1"/>
    <property type="molecule type" value="Genomic_DNA"/>
</dbReference>
<feature type="region of interest" description="Disordered" evidence="1">
    <location>
        <begin position="1"/>
        <end position="25"/>
    </location>
</feature>
<sequence>MFTAADSYTKRFSEQERNSQDEYPKDEIEIEVTGKFETYKEFEDDMLYGHLVNLKLQIK</sequence>